<comment type="caution">
    <text evidence="2">The sequence shown here is derived from an EMBL/GenBank/DDBJ whole genome shotgun (WGS) entry which is preliminary data.</text>
</comment>
<evidence type="ECO:0000313" key="3">
    <source>
        <dbReference type="Proteomes" id="UP000438699"/>
    </source>
</evidence>
<dbReference type="OrthoDB" id="6867569at2"/>
<protein>
    <submittedName>
        <fullName evidence="2">DUF2087 domain-containing protein</fullName>
    </submittedName>
</protein>
<dbReference type="RefSeq" id="WP_151151123.1">
    <property type="nucleotide sequence ID" value="NZ_WAIE01000004.1"/>
</dbReference>
<reference evidence="2 3" key="1">
    <citation type="journal article" date="2017" name="Int. J. Syst. Evol. Microbiol.">
        <title>Desulfovibrio senegalensis sp. nov., a mesophilic sulfate reducer isolated from marine sediment.</title>
        <authorList>
            <person name="Thioye A."/>
            <person name="Gam Z.B.A."/>
            <person name="Mbengue M."/>
            <person name="Cayol J.L."/>
            <person name="Joseph-Bartoli M."/>
            <person name="Toure-Kane C."/>
            <person name="Labat M."/>
        </authorList>
    </citation>
    <scope>NUCLEOTIDE SEQUENCE [LARGE SCALE GENOMIC DNA]</scope>
    <source>
        <strain evidence="2 3">DSM 101509</strain>
    </source>
</reference>
<dbReference type="EMBL" id="WAIE01000004">
    <property type="protein sequence ID" value="KAB1441380.1"/>
    <property type="molecule type" value="Genomic_DNA"/>
</dbReference>
<dbReference type="InterPro" id="IPR018656">
    <property type="entry name" value="DUF2087"/>
</dbReference>
<evidence type="ECO:0000259" key="1">
    <source>
        <dbReference type="Pfam" id="PF09860"/>
    </source>
</evidence>
<dbReference type="AlphaFoldDB" id="A0A6N6N1I2"/>
<dbReference type="Proteomes" id="UP000438699">
    <property type="component" value="Unassembled WGS sequence"/>
</dbReference>
<keyword evidence="3" id="KW-1185">Reference proteome</keyword>
<evidence type="ECO:0000313" key="2">
    <source>
        <dbReference type="EMBL" id="KAB1441380.1"/>
    </source>
</evidence>
<name>A0A6N6N1I2_9BACT</name>
<sequence length="179" mass="20494">MSRTPVSLHVGDVSALARTMRRQFDNLERAPSHLELLNLLAKAGGYRNFQHLKAVQQASQPDSGTSGEARPVAELNLKRVKKAVGYFDLNGRLSSWPKKHSLRMLCLWVLWSRLPARAVLSELELDERLSLDHAFCDHALLRRLMVDYGMVERTPDGSEYRRIEVQPPLEALEVFRRLH</sequence>
<feature type="domain" description="DUF2087" evidence="1">
    <location>
        <begin position="92"/>
        <end position="162"/>
    </location>
</feature>
<gene>
    <name evidence="2" type="ORF">F8A88_10560</name>
</gene>
<dbReference type="Pfam" id="PF09860">
    <property type="entry name" value="DUF2087"/>
    <property type="match status" value="1"/>
</dbReference>
<accession>A0A6N6N1I2</accession>
<proteinExistence type="predicted"/>
<organism evidence="2 3">
    <name type="scientific">Pseudodesulfovibrio senegalensis</name>
    <dbReference type="NCBI Taxonomy" id="1721087"/>
    <lineage>
        <taxon>Bacteria</taxon>
        <taxon>Pseudomonadati</taxon>
        <taxon>Thermodesulfobacteriota</taxon>
        <taxon>Desulfovibrionia</taxon>
        <taxon>Desulfovibrionales</taxon>
        <taxon>Desulfovibrionaceae</taxon>
    </lineage>
</organism>